<dbReference type="InterPro" id="IPR008974">
    <property type="entry name" value="TRAF-like"/>
</dbReference>
<dbReference type="SUPFAM" id="SSF49599">
    <property type="entry name" value="TRAF domain-like"/>
    <property type="match status" value="1"/>
</dbReference>
<dbReference type="OrthoDB" id="10249567at2759"/>
<evidence type="ECO:0000259" key="2">
    <source>
        <dbReference type="PROSITE" id="PS50097"/>
    </source>
</evidence>
<dbReference type="Proteomes" id="UP001152797">
    <property type="component" value="Unassembled WGS sequence"/>
</dbReference>
<reference evidence="4" key="2">
    <citation type="submission" date="2024-04" db="EMBL/GenBank/DDBJ databases">
        <authorList>
            <person name="Chen Y."/>
            <person name="Shah S."/>
            <person name="Dougan E. K."/>
            <person name="Thang M."/>
            <person name="Chan C."/>
        </authorList>
    </citation>
    <scope>NUCLEOTIDE SEQUENCE [LARGE SCALE GENOMIC DNA]</scope>
</reference>
<accession>A0A9P1M4P7</accession>
<comment type="caution">
    <text evidence="3">The sequence shown here is derived from an EMBL/GenBank/DDBJ whole genome shotgun (WGS) entry which is preliminary data.</text>
</comment>
<keyword evidence="6" id="KW-1185">Reference proteome</keyword>
<reference evidence="3" key="1">
    <citation type="submission" date="2022-10" db="EMBL/GenBank/DDBJ databases">
        <authorList>
            <person name="Chen Y."/>
            <person name="Dougan E. K."/>
            <person name="Chan C."/>
            <person name="Rhodes N."/>
            <person name="Thang M."/>
        </authorList>
    </citation>
    <scope>NUCLEOTIDE SEQUENCE</scope>
</reference>
<dbReference type="InterPro" id="IPR000210">
    <property type="entry name" value="BTB/POZ_dom"/>
</dbReference>
<dbReference type="SUPFAM" id="SSF54695">
    <property type="entry name" value="POZ domain"/>
    <property type="match status" value="1"/>
</dbReference>
<proteinExistence type="predicted"/>
<dbReference type="EMBL" id="CAMXCT020006724">
    <property type="protein sequence ID" value="CAL1172358.1"/>
    <property type="molecule type" value="Genomic_DNA"/>
</dbReference>
<dbReference type="CDD" id="cd18186">
    <property type="entry name" value="BTB_POZ_ZBTB_KLHL-like"/>
    <property type="match status" value="1"/>
</dbReference>
<evidence type="ECO:0000313" key="6">
    <source>
        <dbReference type="Proteomes" id="UP001152797"/>
    </source>
</evidence>
<gene>
    <name evidence="3" type="ORF">C1SCF055_LOCUS43512</name>
</gene>
<dbReference type="Pfam" id="PF00651">
    <property type="entry name" value="BTB"/>
    <property type="match status" value="1"/>
</dbReference>
<dbReference type="InterPro" id="IPR011333">
    <property type="entry name" value="SKP1/BTB/POZ_sf"/>
</dbReference>
<evidence type="ECO:0000313" key="3">
    <source>
        <dbReference type="EMBL" id="CAI4018983.1"/>
    </source>
</evidence>
<dbReference type="Gene3D" id="3.30.710.10">
    <property type="entry name" value="Potassium Channel Kv1.1, Chain A"/>
    <property type="match status" value="1"/>
</dbReference>
<dbReference type="AlphaFoldDB" id="A0A9P1M4P7"/>
<sequence>MGKRQLVAPSSLPLTPLLPGRSCPHCGESVFARFSLLGDECFAKRQRTSLALAASVDPRSVEELTVNAVSSSDVLRAGQYSFRISIGWSLGRDMSTQAHSMLGVAVERVDRGVDIVAVSFELKLVNQKFPEKSVVMSTEAPLGITERGLKGWFPAPYADRRESADGFVLLKEVLDPAKGWLENDSLVVECTMTVGVSQPHSLDRKGPPPTTALEDLSSDMAQLLESEGDVCLQVGQEVITAHSIILSTRSPVFKAMLSHSMKEQSSRQVEICDLEASAVYTIRTSTCTPTATAAMSAAMSAMSVETPWFVAQKVLLLLKLKLQNNQEISRDALLACECPGDNEDDEVLLPVDFRTLEEHFGFGGEGEGEQPELVDEDGRMDLDFLIGKFGEKGVAEAFVKAQQVWLENRHQIPPQERDGPIKAAEWKREWCVAAWGEEGEEEELLEEDAEYAEGTEVPQEEEEVEEPALKRRVVAAAVLGDNEPTVALLQAAHRYQVKGLVDLCVAAVASNLKLETSADRLMLAEHIGIDSLKRDCLSMMVTSTAHVREVQHSEAYRHLRSKRPALAADLLAAAFPSKTSRCTVSR</sequence>
<feature type="region of interest" description="Disordered" evidence="1">
    <location>
        <begin position="442"/>
        <end position="466"/>
    </location>
</feature>
<dbReference type="PANTHER" id="PTHR24413">
    <property type="entry name" value="SPECKLE-TYPE POZ PROTEIN"/>
    <property type="match status" value="1"/>
</dbReference>
<evidence type="ECO:0000313" key="5">
    <source>
        <dbReference type="EMBL" id="CAL4806295.1"/>
    </source>
</evidence>
<dbReference type="EMBL" id="CAMXCT010006724">
    <property type="protein sequence ID" value="CAI4018983.1"/>
    <property type="molecule type" value="Genomic_DNA"/>
</dbReference>
<dbReference type="PROSITE" id="PS50097">
    <property type="entry name" value="BTB"/>
    <property type="match status" value="1"/>
</dbReference>
<evidence type="ECO:0000313" key="4">
    <source>
        <dbReference type="EMBL" id="CAL1172358.1"/>
    </source>
</evidence>
<name>A0A9P1M4P7_9DINO</name>
<dbReference type="EMBL" id="CAMXCT030006724">
    <property type="protein sequence ID" value="CAL4806295.1"/>
    <property type="molecule type" value="Genomic_DNA"/>
</dbReference>
<protein>
    <submittedName>
        <fullName evidence="5">BTB domain-containing protein</fullName>
    </submittedName>
</protein>
<feature type="domain" description="BTB" evidence="2">
    <location>
        <begin position="228"/>
        <end position="282"/>
    </location>
</feature>
<organism evidence="3">
    <name type="scientific">Cladocopium goreaui</name>
    <dbReference type="NCBI Taxonomy" id="2562237"/>
    <lineage>
        <taxon>Eukaryota</taxon>
        <taxon>Sar</taxon>
        <taxon>Alveolata</taxon>
        <taxon>Dinophyceae</taxon>
        <taxon>Suessiales</taxon>
        <taxon>Symbiodiniaceae</taxon>
        <taxon>Cladocopium</taxon>
    </lineage>
</organism>
<dbReference type="Gene3D" id="2.60.210.10">
    <property type="entry name" value="Apoptosis, Tumor Necrosis Factor Receptor Associated Protein 2, Chain A"/>
    <property type="match status" value="1"/>
</dbReference>
<dbReference type="Gene3D" id="1.25.40.420">
    <property type="match status" value="1"/>
</dbReference>
<evidence type="ECO:0000256" key="1">
    <source>
        <dbReference type="SAM" id="MobiDB-lite"/>
    </source>
</evidence>